<evidence type="ECO:0000256" key="1">
    <source>
        <dbReference type="SAM" id="MobiDB-lite"/>
    </source>
</evidence>
<evidence type="ECO:0000313" key="4">
    <source>
        <dbReference type="Proteomes" id="UP001187192"/>
    </source>
</evidence>
<name>A0AA88AJZ4_FICCA</name>
<dbReference type="Gramene" id="FCD_00024958-RA">
    <property type="protein sequence ID" value="FCD_00024958-RA:cds"/>
    <property type="gene ID" value="FCD_00024958"/>
</dbReference>
<accession>A0AA88AJZ4</accession>
<comment type="caution">
    <text evidence="3">The sequence shown here is derived from an EMBL/GenBank/DDBJ whole genome shotgun (WGS) entry which is preliminary data.</text>
</comment>
<keyword evidence="4" id="KW-1185">Reference proteome</keyword>
<keyword evidence="2" id="KW-0812">Transmembrane</keyword>
<sequence length="69" mass="7745">MSALRSPTGTKSSRWQPFVTVHDLIPVSSPSISPLSLFAFLILLVSHHRRRRPSSPSPHQHRCFTVVIS</sequence>
<reference evidence="3" key="1">
    <citation type="submission" date="2023-07" db="EMBL/GenBank/DDBJ databases">
        <title>draft genome sequence of fig (Ficus carica).</title>
        <authorList>
            <person name="Takahashi T."/>
            <person name="Nishimura K."/>
        </authorList>
    </citation>
    <scope>NUCLEOTIDE SEQUENCE</scope>
</reference>
<organism evidence="3 4">
    <name type="scientific">Ficus carica</name>
    <name type="common">Common fig</name>
    <dbReference type="NCBI Taxonomy" id="3494"/>
    <lineage>
        <taxon>Eukaryota</taxon>
        <taxon>Viridiplantae</taxon>
        <taxon>Streptophyta</taxon>
        <taxon>Embryophyta</taxon>
        <taxon>Tracheophyta</taxon>
        <taxon>Spermatophyta</taxon>
        <taxon>Magnoliopsida</taxon>
        <taxon>eudicotyledons</taxon>
        <taxon>Gunneridae</taxon>
        <taxon>Pentapetalae</taxon>
        <taxon>rosids</taxon>
        <taxon>fabids</taxon>
        <taxon>Rosales</taxon>
        <taxon>Moraceae</taxon>
        <taxon>Ficeae</taxon>
        <taxon>Ficus</taxon>
    </lineage>
</organism>
<evidence type="ECO:0000256" key="2">
    <source>
        <dbReference type="SAM" id="Phobius"/>
    </source>
</evidence>
<feature type="region of interest" description="Disordered" evidence="1">
    <location>
        <begin position="50"/>
        <end position="69"/>
    </location>
</feature>
<gene>
    <name evidence="3" type="ORF">TIFTF001_021190</name>
</gene>
<dbReference type="EMBL" id="BTGU01000040">
    <property type="protein sequence ID" value="GMN52042.1"/>
    <property type="molecule type" value="Genomic_DNA"/>
</dbReference>
<keyword evidence="2" id="KW-0472">Membrane</keyword>
<protein>
    <submittedName>
        <fullName evidence="3">Uncharacterized protein</fullName>
    </submittedName>
</protein>
<proteinExistence type="predicted"/>
<dbReference type="Proteomes" id="UP001187192">
    <property type="component" value="Unassembled WGS sequence"/>
</dbReference>
<feature type="transmembrane region" description="Helical" evidence="2">
    <location>
        <begin position="24"/>
        <end position="45"/>
    </location>
</feature>
<keyword evidence="2" id="KW-1133">Transmembrane helix</keyword>
<evidence type="ECO:0000313" key="3">
    <source>
        <dbReference type="EMBL" id="GMN52042.1"/>
    </source>
</evidence>
<dbReference type="AlphaFoldDB" id="A0AA88AJZ4"/>